<dbReference type="Gene3D" id="1.25.40.750">
    <property type="entry name" value="Domain of unknown function DUF5071"/>
    <property type="match status" value="1"/>
</dbReference>
<feature type="domain" description="DUF5071" evidence="1">
    <location>
        <begin position="11"/>
        <end position="125"/>
    </location>
</feature>
<protein>
    <recommendedName>
        <fullName evidence="1">DUF5071 domain-containing protein</fullName>
    </recommendedName>
</protein>
<dbReference type="AlphaFoldDB" id="A0A1M5EN62"/>
<accession>A0A1M5EN62</accession>
<sequence>MRNELQNIFDLIPKEKGDYKRAKNLKNYNVAELKPIIPNLLEWIQDMNWPISGIVAEYLVDNFIEIENEIYPILITVDHIWKWNVINIFKDLIVDEKNIEIIKRIAKNPTEMEKSEELDLLCKEVVEKRKW</sequence>
<organism evidence="2 3">
    <name type="scientific">Flavobacterium segetis</name>
    <dbReference type="NCBI Taxonomy" id="271157"/>
    <lineage>
        <taxon>Bacteria</taxon>
        <taxon>Pseudomonadati</taxon>
        <taxon>Bacteroidota</taxon>
        <taxon>Flavobacteriia</taxon>
        <taxon>Flavobacteriales</taxon>
        <taxon>Flavobacteriaceae</taxon>
        <taxon>Flavobacterium</taxon>
    </lineage>
</organism>
<dbReference type="OrthoDB" id="1846249at2"/>
<dbReference type="Proteomes" id="UP000184036">
    <property type="component" value="Unassembled WGS sequence"/>
</dbReference>
<dbReference type="RefSeq" id="WP_072987665.1">
    <property type="nucleotide sequence ID" value="NZ_FQWE01000001.1"/>
</dbReference>
<dbReference type="EMBL" id="FQWE01000001">
    <property type="protein sequence ID" value="SHF80669.1"/>
    <property type="molecule type" value="Genomic_DNA"/>
</dbReference>
<dbReference type="InterPro" id="IPR038692">
    <property type="entry name" value="Cthe_2751_sf"/>
</dbReference>
<keyword evidence="3" id="KW-1185">Reference proteome</keyword>
<proteinExistence type="predicted"/>
<evidence type="ECO:0000313" key="3">
    <source>
        <dbReference type="Proteomes" id="UP000184036"/>
    </source>
</evidence>
<dbReference type="Pfam" id="PF16804">
    <property type="entry name" value="DUF5071"/>
    <property type="match status" value="1"/>
</dbReference>
<dbReference type="InterPro" id="IPR031837">
    <property type="entry name" value="DUF5071"/>
</dbReference>
<evidence type="ECO:0000313" key="2">
    <source>
        <dbReference type="EMBL" id="SHF80669.1"/>
    </source>
</evidence>
<name>A0A1M5EN62_9FLAO</name>
<reference evidence="3" key="1">
    <citation type="submission" date="2016-11" db="EMBL/GenBank/DDBJ databases">
        <authorList>
            <person name="Varghese N."/>
            <person name="Submissions S."/>
        </authorList>
    </citation>
    <scope>NUCLEOTIDE SEQUENCE [LARGE SCALE GENOMIC DNA]</scope>
    <source>
        <strain evidence="3">DSM 19741</strain>
    </source>
</reference>
<evidence type="ECO:0000259" key="1">
    <source>
        <dbReference type="Pfam" id="PF16804"/>
    </source>
</evidence>
<gene>
    <name evidence="2" type="ORF">SAMN05444396_101486</name>
</gene>